<dbReference type="PANTHER" id="PTHR21502:SF9">
    <property type="entry name" value="C2H2-TYPE DOMAIN-CONTAINING PROTEIN"/>
    <property type="match status" value="1"/>
</dbReference>
<dbReference type="RefSeq" id="XP_067180103.1">
    <property type="nucleotide sequence ID" value="XM_067322330.1"/>
</dbReference>
<dbReference type="OrthoDB" id="515971at2759"/>
<evidence type="ECO:0000256" key="5">
    <source>
        <dbReference type="ARBA" id="ARBA00023212"/>
    </source>
</evidence>
<evidence type="ECO:0000256" key="1">
    <source>
        <dbReference type="ARBA" id="ARBA00004114"/>
    </source>
</evidence>
<reference evidence="12" key="2">
    <citation type="journal article" date="2021" name="Sci. Data">
        <title>Chromosome-scale genome sequencing, assembly and annotation of six genomes from subfamily Leishmaniinae.</title>
        <authorList>
            <person name="Almutairi H."/>
            <person name="Urbaniak M.D."/>
            <person name="Bates M.D."/>
            <person name="Jariyapan N."/>
            <person name="Kwakye-Nuako G."/>
            <person name="Thomaz Soccol V."/>
            <person name="Al-Salem W.S."/>
            <person name="Dillon R.J."/>
            <person name="Bates P.A."/>
            <person name="Gatherer D."/>
        </authorList>
    </citation>
    <scope>NUCLEOTIDE SEQUENCE [LARGE SCALE GENOMIC DNA]</scope>
</reference>
<feature type="coiled-coil region" evidence="8">
    <location>
        <begin position="87"/>
        <end position="121"/>
    </location>
</feature>
<proteinExistence type="inferred from homology"/>
<evidence type="ECO:0000259" key="10">
    <source>
        <dbReference type="PROSITE" id="PS50157"/>
    </source>
</evidence>
<feature type="region of interest" description="Disordered" evidence="9">
    <location>
        <begin position="193"/>
        <end position="247"/>
    </location>
</feature>
<dbReference type="InterPro" id="IPR032714">
    <property type="entry name" value="DZIP1_N"/>
</dbReference>
<dbReference type="EMBL" id="JAFEUZ010000014">
    <property type="protein sequence ID" value="KAG5483300.1"/>
    <property type="molecule type" value="Genomic_DNA"/>
</dbReference>
<comment type="similarity">
    <text evidence="3">Belongs to the DZIP C2H2-type zinc-finger protein family.</text>
</comment>
<dbReference type="InterPro" id="IPR051241">
    <property type="entry name" value="DZIP_RILPL"/>
</dbReference>
<keyword evidence="7" id="KW-0862">Zinc</keyword>
<reference evidence="12" key="1">
    <citation type="journal article" date="2021" name="Microbiol. Resour. Announc.">
        <title>LGAAP: Leishmaniinae Genome Assembly and Annotation Pipeline.</title>
        <authorList>
            <person name="Almutairi H."/>
            <person name="Urbaniak M.D."/>
            <person name="Bates M.D."/>
            <person name="Jariyapan N."/>
            <person name="Kwakye-Nuako G."/>
            <person name="Thomaz-Soccol V."/>
            <person name="Al-Salem W.S."/>
            <person name="Dillon R.J."/>
            <person name="Bates P.A."/>
            <person name="Gatherer D."/>
        </authorList>
    </citation>
    <scope>NUCLEOTIDE SEQUENCE [LARGE SCALE GENOMIC DNA]</scope>
</reference>
<feature type="region of interest" description="Disordered" evidence="9">
    <location>
        <begin position="283"/>
        <end position="333"/>
    </location>
</feature>
<dbReference type="GO" id="GO:0005814">
    <property type="term" value="C:centriole"/>
    <property type="evidence" value="ECO:0007669"/>
    <property type="project" value="UniProtKB-SubCell"/>
</dbReference>
<keyword evidence="7" id="KW-0863">Zinc-finger</keyword>
<keyword evidence="5" id="KW-0963">Cytoplasm</keyword>
<protein>
    <recommendedName>
        <fullName evidence="10">C2H2-type domain-containing protein</fullName>
    </recommendedName>
</protein>
<keyword evidence="4 8" id="KW-0175">Coiled coil</keyword>
<evidence type="ECO:0000313" key="11">
    <source>
        <dbReference type="EMBL" id="KAG5483300.1"/>
    </source>
</evidence>
<dbReference type="GeneID" id="92514842"/>
<keyword evidence="7" id="KW-0479">Metal-binding</keyword>
<feature type="compositionally biased region" description="Low complexity" evidence="9">
    <location>
        <begin position="671"/>
        <end position="685"/>
    </location>
</feature>
<feature type="region of interest" description="Disordered" evidence="9">
    <location>
        <begin position="774"/>
        <end position="796"/>
    </location>
</feature>
<name>A0A836HFQ2_9TRYP</name>
<comment type="subcellular location">
    <subcellularLocation>
        <location evidence="2">Cytoplasm</location>
        <location evidence="2">Cytoskeleton</location>
        <location evidence="2">Cilium basal body</location>
    </subcellularLocation>
    <subcellularLocation>
        <location evidence="1">Cytoplasm</location>
        <location evidence="1">Cytoskeleton</location>
        <location evidence="1">Microtubule organizing center</location>
        <location evidence="1">Centrosome</location>
        <location evidence="1">Centriole</location>
    </subcellularLocation>
</comment>
<feature type="compositionally biased region" description="Pro residues" evidence="9">
    <location>
        <begin position="495"/>
        <end position="507"/>
    </location>
</feature>
<evidence type="ECO:0000256" key="2">
    <source>
        <dbReference type="ARBA" id="ARBA00004120"/>
    </source>
</evidence>
<feature type="compositionally biased region" description="Low complexity" evidence="9">
    <location>
        <begin position="485"/>
        <end position="494"/>
    </location>
</feature>
<feature type="domain" description="C2H2-type" evidence="10">
    <location>
        <begin position="161"/>
        <end position="184"/>
    </location>
</feature>
<feature type="region of interest" description="Disordered" evidence="9">
    <location>
        <begin position="424"/>
        <end position="750"/>
    </location>
</feature>
<dbReference type="PANTHER" id="PTHR21502">
    <property type="entry name" value="ZINC FINGER PROTEIN DZIP1"/>
    <property type="match status" value="1"/>
</dbReference>
<evidence type="ECO:0000256" key="6">
    <source>
        <dbReference type="ARBA" id="ARBA00023273"/>
    </source>
</evidence>
<dbReference type="GO" id="GO:0005737">
    <property type="term" value="C:cytoplasm"/>
    <property type="evidence" value="ECO:0007669"/>
    <property type="project" value="TreeGrafter"/>
</dbReference>
<keyword evidence="5" id="KW-0206">Cytoskeleton</keyword>
<dbReference type="Proteomes" id="UP000673552">
    <property type="component" value="Unassembled WGS sequence"/>
</dbReference>
<dbReference type="GO" id="GO:0008270">
    <property type="term" value="F:zinc ion binding"/>
    <property type="evidence" value="ECO:0007669"/>
    <property type="project" value="UniProtKB-KW"/>
</dbReference>
<evidence type="ECO:0000256" key="3">
    <source>
        <dbReference type="ARBA" id="ARBA00009131"/>
    </source>
</evidence>
<evidence type="ECO:0000313" key="12">
    <source>
        <dbReference type="Proteomes" id="UP000673552"/>
    </source>
</evidence>
<dbReference type="AlphaFoldDB" id="A0A836HFQ2"/>
<feature type="compositionally biased region" description="Pro residues" evidence="9">
    <location>
        <begin position="308"/>
        <end position="318"/>
    </location>
</feature>
<feature type="compositionally biased region" description="Low complexity" evidence="9">
    <location>
        <begin position="539"/>
        <end position="562"/>
    </location>
</feature>
<sequence length="796" mass="82059">MTSTVFEFVQGNERLDWRVLVSIDVERLLKSTNVETLQRIVENIAFSRVTRDEASLFSPDHVLHLFQLCQLVIQYLVYSQDILAKINNKLNDRLEGQQATIQEQEGALQRLSDETSLLKKQVKTQRRTLLAYEYNAQAALAHGLASRGAAAAAAGTPAPLYVCPYCAEEYHKAESMQSHLRKRHMMAAAPASFRTGGAATPPPRPTFSDGGAPYHERPASPMPPATGAPTAVPPAATAPTATAEDTMTLQQLRHRVDQLEKDREAMERQQRENLMLMLLGAARSQPASPPPPQQQPQQAAPAPSATGAPPPASPPSPPSVAKTEAAGDDVPAHLRGVPVVPDISAMMSYNLSCQREASENALRRQLVNLEAEIRALRAGKSTAASTELAKASPPPPSSVPALGVTASSGVPAVVRPAWVAELENAQQRQHQQQPSSGSPATLPLAPPPSPPPSQVAATPTTPPLQQHGDTISVTGPSLVPPPSHSQTPSLSVPSPLQPSSPAPPPSSATPERQQPSPTVPPPVPSVLRPPTAAVLIPSPVTAATTKGKAPAAPTPTPSVSTPQLPKVHQKPGCLLDSSTNSSLTSTSTVPPHRAVSKGPPGASISLTSDAPAPTSASASPGAPGSAASATATMAFASVTPIPLPSTTSASSLATPVPFPGPGVGPYFSSRPSPSAAAVPVPALLPITPPPATHSSTSPAQQHSYTAQSSTASQSVSSTHPGPTPPVTTPPLPVPVVAGGTGGNSTTVSGWSPPAPVLSTASVPVPASAAVPLAVRPFRQSSSSSSSDSQYSIGGWR</sequence>
<evidence type="ECO:0000256" key="9">
    <source>
        <dbReference type="SAM" id="MobiDB-lite"/>
    </source>
</evidence>
<evidence type="ECO:0000256" key="7">
    <source>
        <dbReference type="PROSITE-ProRule" id="PRU00042"/>
    </source>
</evidence>
<keyword evidence="12" id="KW-1185">Reference proteome</keyword>
<feature type="compositionally biased region" description="Low complexity" evidence="9">
    <location>
        <begin position="227"/>
        <end position="243"/>
    </location>
</feature>
<accession>A0A836HFQ2</accession>
<feature type="compositionally biased region" description="Pro residues" evidence="9">
    <location>
        <begin position="444"/>
        <end position="453"/>
    </location>
</feature>
<evidence type="ECO:0000256" key="8">
    <source>
        <dbReference type="SAM" id="Coils"/>
    </source>
</evidence>
<feature type="compositionally biased region" description="Low complexity" evidence="9">
    <location>
        <begin position="692"/>
        <end position="720"/>
    </location>
</feature>
<feature type="compositionally biased region" description="Low complexity" evidence="9">
    <location>
        <begin position="426"/>
        <end position="443"/>
    </location>
</feature>
<keyword evidence="6" id="KW-0966">Cell projection</keyword>
<dbReference type="InterPro" id="IPR013087">
    <property type="entry name" value="Znf_C2H2_type"/>
</dbReference>
<feature type="compositionally biased region" description="Pro residues" evidence="9">
    <location>
        <begin position="721"/>
        <end position="733"/>
    </location>
</feature>
<feature type="region of interest" description="Disordered" evidence="9">
    <location>
        <begin position="384"/>
        <end position="403"/>
    </location>
</feature>
<dbReference type="KEGG" id="lmat:92514842"/>
<organism evidence="11 12">
    <name type="scientific">Leishmania martiniquensis</name>
    <dbReference type="NCBI Taxonomy" id="1580590"/>
    <lineage>
        <taxon>Eukaryota</taxon>
        <taxon>Discoba</taxon>
        <taxon>Euglenozoa</taxon>
        <taxon>Kinetoplastea</taxon>
        <taxon>Metakinetoplastina</taxon>
        <taxon>Trypanosomatida</taxon>
        <taxon>Trypanosomatidae</taxon>
        <taxon>Leishmaniinae</taxon>
        <taxon>Leishmania</taxon>
    </lineage>
</organism>
<feature type="compositionally biased region" description="Low complexity" evidence="9">
    <location>
        <begin position="574"/>
        <end position="588"/>
    </location>
</feature>
<evidence type="ECO:0000256" key="4">
    <source>
        <dbReference type="ARBA" id="ARBA00023054"/>
    </source>
</evidence>
<feature type="compositionally biased region" description="Low complexity" evidence="9">
    <location>
        <begin position="605"/>
        <end position="655"/>
    </location>
</feature>
<dbReference type="PROSITE" id="PS50157">
    <property type="entry name" value="ZINC_FINGER_C2H2_2"/>
    <property type="match status" value="1"/>
</dbReference>
<gene>
    <name evidence="11" type="ORF">LSCM1_04842</name>
</gene>
<feature type="compositionally biased region" description="Low complexity" evidence="9">
    <location>
        <begin position="295"/>
        <end position="307"/>
    </location>
</feature>
<dbReference type="Pfam" id="PF13815">
    <property type="entry name" value="Dzip-like_N"/>
    <property type="match status" value="1"/>
</dbReference>
<dbReference type="PROSITE" id="PS00028">
    <property type="entry name" value="ZINC_FINGER_C2H2_1"/>
    <property type="match status" value="1"/>
</dbReference>
<comment type="caution">
    <text evidence="11">The sequence shown here is derived from an EMBL/GenBank/DDBJ whole genome shotgun (WGS) entry which is preliminary data.</text>
</comment>